<dbReference type="EMBL" id="JANDHW010000004">
    <property type="protein sequence ID" value="MCP9611638.1"/>
    <property type="molecule type" value="Genomic_DNA"/>
</dbReference>
<dbReference type="CDD" id="cd03886">
    <property type="entry name" value="M20_Acy1"/>
    <property type="match status" value="1"/>
</dbReference>
<dbReference type="Proteomes" id="UP001205603">
    <property type="component" value="Unassembled WGS sequence"/>
</dbReference>
<organism evidence="3 4">
    <name type="scientific">Coprobacter tertius</name>
    <dbReference type="NCBI Taxonomy" id="2944915"/>
    <lineage>
        <taxon>Bacteria</taxon>
        <taxon>Pseudomonadati</taxon>
        <taxon>Bacteroidota</taxon>
        <taxon>Bacteroidia</taxon>
        <taxon>Bacteroidales</taxon>
        <taxon>Barnesiellaceae</taxon>
        <taxon>Coprobacter</taxon>
    </lineage>
</organism>
<sequence>MKGIVKELVRQTQQKVSEIYRHLHMYPELSFEEKETSAYITQILVDAGVPFRKNIGGYGIMARIEGKEKGRIIGLRADMDALFIQEANDIPFRSVNQHIMHACGHDAHTACLAGTTLILNQLRDKFDGIVLPIFQPGEEKHPGGARLMLEDGIFNEIKPELMIAQHTNMEIDSGKVTFGEGCVMASADEIHIVVKGKGGHGAMPHRINDTVLAASEIVVAVQQIVSRRRNPFIPAVITFGRLIADGATNIIPDKVTLAGTFRCMDNNERKRLKPLIRETIQHTAKACGCECEISIPEGYPAVTNDAFVTRKAANYAREILGSENVGEMERRMTSEDFGFFAETIPSTFYRLGVKGKNNPQCGEQHTDRFLIDESALITGVETFTYLALRFLQDKY</sequence>
<dbReference type="SUPFAM" id="SSF55031">
    <property type="entry name" value="Bacterial exopeptidase dimerisation domain"/>
    <property type="match status" value="1"/>
</dbReference>
<dbReference type="Pfam" id="PF01546">
    <property type="entry name" value="Peptidase_M20"/>
    <property type="match status" value="1"/>
</dbReference>
<evidence type="ECO:0000313" key="4">
    <source>
        <dbReference type="Proteomes" id="UP001205603"/>
    </source>
</evidence>
<protein>
    <submittedName>
        <fullName evidence="3">M20 family metallopeptidase</fullName>
    </submittedName>
</protein>
<dbReference type="Gene3D" id="3.40.630.10">
    <property type="entry name" value="Zn peptidases"/>
    <property type="match status" value="1"/>
</dbReference>
<dbReference type="RefSeq" id="WP_255026524.1">
    <property type="nucleotide sequence ID" value="NZ_JANDHW010000004.1"/>
</dbReference>
<keyword evidence="4" id="KW-1185">Reference proteome</keyword>
<dbReference type="InterPro" id="IPR002933">
    <property type="entry name" value="Peptidase_M20"/>
</dbReference>
<evidence type="ECO:0000313" key="3">
    <source>
        <dbReference type="EMBL" id="MCP9611638.1"/>
    </source>
</evidence>
<dbReference type="NCBIfam" id="TIGR01891">
    <property type="entry name" value="amidohydrolases"/>
    <property type="match status" value="1"/>
</dbReference>
<reference evidence="3 4" key="1">
    <citation type="submission" date="2022-07" db="EMBL/GenBank/DDBJ databases">
        <title>Fecal culturing of patients with breast cancer.</title>
        <authorList>
            <person name="Teng N.M.Y."/>
            <person name="Kiu R."/>
            <person name="Evans R."/>
            <person name="Baker D.J."/>
            <person name="Zenner C."/>
            <person name="Robinson S.D."/>
            <person name="Hall L.J."/>
        </authorList>
    </citation>
    <scope>NUCLEOTIDE SEQUENCE [LARGE SCALE GENOMIC DNA]</scope>
    <source>
        <strain evidence="3 4">LH1063</strain>
    </source>
</reference>
<gene>
    <name evidence="3" type="ORF">NMU02_05985</name>
</gene>
<keyword evidence="1" id="KW-0378">Hydrolase</keyword>
<comment type="caution">
    <text evidence="3">The sequence shown here is derived from an EMBL/GenBank/DDBJ whole genome shotgun (WGS) entry which is preliminary data.</text>
</comment>
<dbReference type="Gene3D" id="3.30.70.360">
    <property type="match status" value="1"/>
</dbReference>
<dbReference type="InterPro" id="IPR036264">
    <property type="entry name" value="Bact_exopeptidase_dim_dom"/>
</dbReference>
<evidence type="ECO:0000259" key="2">
    <source>
        <dbReference type="Pfam" id="PF07687"/>
    </source>
</evidence>
<proteinExistence type="predicted"/>
<evidence type="ECO:0000256" key="1">
    <source>
        <dbReference type="ARBA" id="ARBA00022801"/>
    </source>
</evidence>
<dbReference type="InterPro" id="IPR017439">
    <property type="entry name" value="Amidohydrolase"/>
</dbReference>
<dbReference type="PIRSF" id="PIRSF005962">
    <property type="entry name" value="Pept_M20D_amidohydro"/>
    <property type="match status" value="1"/>
</dbReference>
<dbReference type="PANTHER" id="PTHR11014:SF63">
    <property type="entry name" value="METALLOPEPTIDASE, PUTATIVE (AFU_ORTHOLOGUE AFUA_6G09600)-RELATED"/>
    <property type="match status" value="1"/>
</dbReference>
<feature type="domain" description="Peptidase M20 dimerisation" evidence="2">
    <location>
        <begin position="189"/>
        <end position="284"/>
    </location>
</feature>
<accession>A0ABT1MG74</accession>
<name>A0ABT1MG74_9BACT</name>
<dbReference type="InterPro" id="IPR011650">
    <property type="entry name" value="Peptidase_M20_dimer"/>
</dbReference>
<dbReference type="PANTHER" id="PTHR11014">
    <property type="entry name" value="PEPTIDASE M20 FAMILY MEMBER"/>
    <property type="match status" value="1"/>
</dbReference>
<dbReference type="SUPFAM" id="SSF53187">
    <property type="entry name" value="Zn-dependent exopeptidases"/>
    <property type="match status" value="1"/>
</dbReference>
<dbReference type="Pfam" id="PF07687">
    <property type="entry name" value="M20_dimer"/>
    <property type="match status" value="1"/>
</dbReference>